<dbReference type="PANTHER" id="PTHR42825">
    <property type="entry name" value="AMINO ACID AMINOTRANSFERASE"/>
    <property type="match status" value="1"/>
</dbReference>
<keyword evidence="3 7" id="KW-0032">Aminotransferase</keyword>
<dbReference type="InterPro" id="IPR005786">
    <property type="entry name" value="B_amino_transII"/>
</dbReference>
<evidence type="ECO:0000256" key="4">
    <source>
        <dbReference type="ARBA" id="ARBA00022679"/>
    </source>
</evidence>
<feature type="compositionally biased region" description="Low complexity" evidence="6">
    <location>
        <begin position="116"/>
        <end position="128"/>
    </location>
</feature>
<feature type="region of interest" description="Disordered" evidence="6">
    <location>
        <begin position="1"/>
        <end position="128"/>
    </location>
</feature>
<sequence length="342" mass="34844">MGSHNFPLPPSSAVGKKRNAAPSQPFLTRPQTGQTSPSTRSKVCPPPPPPTCPPTNPALQSTATSKAPTRPQPPNGPPRPSSATRTSASTASPPPSTTASRPSRASRPSARPPAPSSSSGRAPTPRASPPLFLRAVRLAVALNSAFVPPRGNGAALYVRPLAFAAGAAVDMAPPSSAVFCVFVLPVAPLPAGKAGSGLRALVVEKMDRAAPRGTGGAKVGGNYGAAVAVMRDAKAEGFGLTLFLDSATRTVVDEFSASGFVGVRREGGGGVTLVVPTGAAILKSITVDSVCRIAESFGWQVERRAVLYSELAGLSEAFAVGTAFIITPVRLITRKIGVFSSP</sequence>
<evidence type="ECO:0000256" key="1">
    <source>
        <dbReference type="ARBA" id="ARBA00001933"/>
    </source>
</evidence>
<keyword evidence="5" id="KW-0663">Pyridoxal phosphate</keyword>
<evidence type="ECO:0000313" key="7">
    <source>
        <dbReference type="EMBL" id="OJD36834.1"/>
    </source>
</evidence>
<proteinExistence type="inferred from homology"/>
<dbReference type="OrthoDB" id="409992at2759"/>
<evidence type="ECO:0000313" key="8">
    <source>
        <dbReference type="Proteomes" id="UP000183809"/>
    </source>
</evidence>
<dbReference type="InterPro" id="IPR001544">
    <property type="entry name" value="Aminotrans_IV"/>
</dbReference>
<accession>A0A1J9R9H4</accession>
<keyword evidence="4 7" id="KW-0808">Transferase</keyword>
<comment type="similarity">
    <text evidence="2">Belongs to the class-IV pyridoxal-phosphate-dependent aminotransferase family.</text>
</comment>
<dbReference type="STRING" id="236234.A0A1J9R9H4"/>
<evidence type="ECO:0000256" key="5">
    <source>
        <dbReference type="ARBA" id="ARBA00022898"/>
    </source>
</evidence>
<dbReference type="Pfam" id="PF01063">
    <property type="entry name" value="Aminotran_4"/>
    <property type="match status" value="1"/>
</dbReference>
<dbReference type="Proteomes" id="UP000183809">
    <property type="component" value="Unassembled WGS sequence"/>
</dbReference>
<dbReference type="GO" id="GO:0004084">
    <property type="term" value="F:branched-chain-amino-acid transaminase activity"/>
    <property type="evidence" value="ECO:0007669"/>
    <property type="project" value="InterPro"/>
</dbReference>
<dbReference type="Gene3D" id="3.30.470.10">
    <property type="match status" value="1"/>
</dbReference>
<gene>
    <name evidence="7" type="ORF">BKCO1_9000181</name>
</gene>
<dbReference type="GO" id="GO:0009081">
    <property type="term" value="P:branched-chain amino acid metabolic process"/>
    <property type="evidence" value="ECO:0007669"/>
    <property type="project" value="InterPro"/>
</dbReference>
<dbReference type="PANTHER" id="PTHR42825:SF2">
    <property type="entry name" value="BRANCHED-CHAIN-AMINO-ACID AMINOTRANSFERASE 3, CHLOROPLASTIC-RELATED"/>
    <property type="match status" value="1"/>
</dbReference>
<organism evidence="7 8">
    <name type="scientific">Diplodia corticola</name>
    <dbReference type="NCBI Taxonomy" id="236234"/>
    <lineage>
        <taxon>Eukaryota</taxon>
        <taxon>Fungi</taxon>
        <taxon>Dikarya</taxon>
        <taxon>Ascomycota</taxon>
        <taxon>Pezizomycotina</taxon>
        <taxon>Dothideomycetes</taxon>
        <taxon>Dothideomycetes incertae sedis</taxon>
        <taxon>Botryosphaeriales</taxon>
        <taxon>Botryosphaeriaceae</taxon>
        <taxon>Diplodia</taxon>
    </lineage>
</organism>
<dbReference type="AlphaFoldDB" id="A0A1J9R9H4"/>
<dbReference type="EMBL" id="MNUE01000009">
    <property type="protein sequence ID" value="OJD36834.1"/>
    <property type="molecule type" value="Genomic_DNA"/>
</dbReference>
<name>A0A1J9R9H4_9PEZI</name>
<comment type="cofactor">
    <cofactor evidence="1">
        <name>pyridoxal 5'-phosphate</name>
        <dbReference type="ChEBI" id="CHEBI:597326"/>
    </cofactor>
</comment>
<dbReference type="InterPro" id="IPR043131">
    <property type="entry name" value="BCAT-like_N"/>
</dbReference>
<dbReference type="InterPro" id="IPR043132">
    <property type="entry name" value="BCAT-like_C"/>
</dbReference>
<feature type="compositionally biased region" description="Low complexity" evidence="6">
    <location>
        <begin position="81"/>
        <end position="109"/>
    </location>
</feature>
<comment type="caution">
    <text evidence="7">The sequence shown here is derived from an EMBL/GenBank/DDBJ whole genome shotgun (WGS) entry which is preliminary data.</text>
</comment>
<evidence type="ECO:0000256" key="6">
    <source>
        <dbReference type="SAM" id="MobiDB-lite"/>
    </source>
</evidence>
<feature type="compositionally biased region" description="Polar residues" evidence="6">
    <location>
        <begin position="21"/>
        <end position="41"/>
    </location>
</feature>
<dbReference type="RefSeq" id="XP_020133094.1">
    <property type="nucleotide sequence ID" value="XM_020279827.1"/>
</dbReference>
<dbReference type="InterPro" id="IPR036038">
    <property type="entry name" value="Aminotransferase-like"/>
</dbReference>
<feature type="compositionally biased region" description="Polar residues" evidence="6">
    <location>
        <begin position="58"/>
        <end position="67"/>
    </location>
</feature>
<protein>
    <submittedName>
        <fullName evidence="7">Branched-chain amino acid aminotransferase</fullName>
    </submittedName>
</protein>
<feature type="compositionally biased region" description="Pro residues" evidence="6">
    <location>
        <begin position="70"/>
        <end position="80"/>
    </location>
</feature>
<dbReference type="GeneID" id="31020091"/>
<feature type="compositionally biased region" description="Pro residues" evidence="6">
    <location>
        <begin position="44"/>
        <end position="56"/>
    </location>
</feature>
<keyword evidence="8" id="KW-1185">Reference proteome</keyword>
<evidence type="ECO:0000256" key="2">
    <source>
        <dbReference type="ARBA" id="ARBA00009320"/>
    </source>
</evidence>
<dbReference type="Gene3D" id="3.20.10.10">
    <property type="entry name" value="D-amino Acid Aminotransferase, subunit A, domain 2"/>
    <property type="match status" value="1"/>
</dbReference>
<dbReference type="SUPFAM" id="SSF56752">
    <property type="entry name" value="D-aminoacid aminotransferase-like PLP-dependent enzymes"/>
    <property type="match status" value="1"/>
</dbReference>
<reference evidence="7 8" key="1">
    <citation type="submission" date="2016-10" db="EMBL/GenBank/DDBJ databases">
        <title>Proteomics and genomics reveal pathogen-plant mechanisms compatible with a hemibiotrophic lifestyle of Diplodia corticola.</title>
        <authorList>
            <person name="Fernandes I."/>
            <person name="De Jonge R."/>
            <person name="Van De Peer Y."/>
            <person name="Devreese B."/>
            <person name="Alves A."/>
            <person name="Esteves A.C."/>
        </authorList>
    </citation>
    <scope>NUCLEOTIDE SEQUENCE [LARGE SCALE GENOMIC DNA]</scope>
    <source>
        <strain evidence="7 8">CBS 112549</strain>
    </source>
</reference>
<evidence type="ECO:0000256" key="3">
    <source>
        <dbReference type="ARBA" id="ARBA00022576"/>
    </source>
</evidence>